<protein>
    <submittedName>
        <fullName evidence="3">Uncharacterized protein</fullName>
    </submittedName>
</protein>
<evidence type="ECO:0000256" key="2">
    <source>
        <dbReference type="SAM" id="SignalP"/>
    </source>
</evidence>
<reference evidence="3" key="2">
    <citation type="submission" date="2021-09" db="EMBL/GenBank/DDBJ databases">
        <authorList>
            <person name="Jia N."/>
            <person name="Wang J."/>
            <person name="Shi W."/>
            <person name="Du L."/>
            <person name="Sun Y."/>
            <person name="Zhan W."/>
            <person name="Jiang J."/>
            <person name="Wang Q."/>
            <person name="Zhang B."/>
            <person name="Ji P."/>
            <person name="Sakyi L.B."/>
            <person name="Cui X."/>
            <person name="Yuan T."/>
            <person name="Jiang B."/>
            <person name="Yang W."/>
            <person name="Lam T.T.-Y."/>
            <person name="Chang Q."/>
            <person name="Ding S."/>
            <person name="Wang X."/>
            <person name="Zhu J."/>
            <person name="Ruan X."/>
            <person name="Zhao L."/>
            <person name="Wei J."/>
            <person name="Que T."/>
            <person name="Du C."/>
            <person name="Cheng J."/>
            <person name="Dai P."/>
            <person name="Han X."/>
            <person name="Huang E."/>
            <person name="Gao Y."/>
            <person name="Liu J."/>
            <person name="Shao H."/>
            <person name="Ye R."/>
            <person name="Li L."/>
            <person name="Wei W."/>
            <person name="Wang X."/>
            <person name="Wang C."/>
            <person name="Huo Q."/>
            <person name="Li W."/>
            <person name="Guo W."/>
            <person name="Chen H."/>
            <person name="Chen S."/>
            <person name="Zhou L."/>
            <person name="Zhou L."/>
            <person name="Ni X."/>
            <person name="Tian J."/>
            <person name="Zhou Y."/>
            <person name="Sheng Y."/>
            <person name="Liu T."/>
            <person name="Pan Y."/>
            <person name="Xia L."/>
            <person name="Li J."/>
            <person name="Zhao F."/>
            <person name="Cao W."/>
        </authorList>
    </citation>
    <scope>NUCLEOTIDE SEQUENCE</scope>
    <source>
        <strain evidence="3">Rmic-2018</strain>
        <tissue evidence="3">Larvae</tissue>
    </source>
</reference>
<feature type="compositionally biased region" description="Polar residues" evidence="1">
    <location>
        <begin position="237"/>
        <end position="255"/>
    </location>
</feature>
<dbReference type="AlphaFoldDB" id="A0A9J6ETX6"/>
<feature type="chain" id="PRO_5039919095" evidence="2">
    <location>
        <begin position="26"/>
        <end position="401"/>
    </location>
</feature>
<evidence type="ECO:0000313" key="3">
    <source>
        <dbReference type="EMBL" id="KAH8037857.1"/>
    </source>
</evidence>
<organism evidence="3 4">
    <name type="scientific">Rhipicephalus microplus</name>
    <name type="common">Cattle tick</name>
    <name type="synonym">Boophilus microplus</name>
    <dbReference type="NCBI Taxonomy" id="6941"/>
    <lineage>
        <taxon>Eukaryota</taxon>
        <taxon>Metazoa</taxon>
        <taxon>Ecdysozoa</taxon>
        <taxon>Arthropoda</taxon>
        <taxon>Chelicerata</taxon>
        <taxon>Arachnida</taxon>
        <taxon>Acari</taxon>
        <taxon>Parasitiformes</taxon>
        <taxon>Ixodida</taxon>
        <taxon>Ixodoidea</taxon>
        <taxon>Ixodidae</taxon>
        <taxon>Rhipicephalinae</taxon>
        <taxon>Rhipicephalus</taxon>
        <taxon>Boophilus</taxon>
    </lineage>
</organism>
<sequence>MKISTALVVSFVGVLMVSMADDTEAKLGLAFAPFIWAGNLAKDATQTMIAYKLSLATKALAMITGNRSFRATITYDSRLERFEDTPAEMASSSLKSPVPVTSPPQPVHVDIEIPIVTKPAAIPIPTRPPSPKVEVPKVVVPQLPRIIVPRLVVPKVILAKVAVPIVQSKVDLLRDKINGKLKHLAGQSSDLLVAPKYASGYIQGGFRVGHGPSRAAKVHLGSIPATTGPAAQLGSDPVTTTVTPAEPRSSVNKTEQNVTVLSPPWFHHVSDIVSTTVPPSEPRSSLNETEQNVTANHSRPARSVDAAVMGRYFQFIQANDEGRCVALMVCSMAAHPHQFGAYGRKVVDFFDDMKPRSFSPVAVYKEASSVGRSGDSCRSRYPSCQVDPKYLAQLGESHIHL</sequence>
<name>A0A9J6ETX6_RHIMP</name>
<evidence type="ECO:0000256" key="1">
    <source>
        <dbReference type="SAM" id="MobiDB-lite"/>
    </source>
</evidence>
<comment type="caution">
    <text evidence="3">The sequence shown here is derived from an EMBL/GenBank/DDBJ whole genome shotgun (WGS) entry which is preliminary data.</text>
</comment>
<feature type="compositionally biased region" description="Polar residues" evidence="1">
    <location>
        <begin position="276"/>
        <end position="297"/>
    </location>
</feature>
<dbReference type="Proteomes" id="UP000821866">
    <property type="component" value="Chromosome 10"/>
</dbReference>
<proteinExistence type="predicted"/>
<gene>
    <name evidence="3" type="ORF">HPB51_018345</name>
</gene>
<feature type="signal peptide" evidence="2">
    <location>
        <begin position="1"/>
        <end position="25"/>
    </location>
</feature>
<feature type="region of interest" description="Disordered" evidence="1">
    <location>
        <begin position="226"/>
        <end position="255"/>
    </location>
</feature>
<evidence type="ECO:0000313" key="4">
    <source>
        <dbReference type="Proteomes" id="UP000821866"/>
    </source>
</evidence>
<keyword evidence="4" id="KW-1185">Reference proteome</keyword>
<accession>A0A9J6ETX6</accession>
<reference evidence="3" key="1">
    <citation type="journal article" date="2020" name="Cell">
        <title>Large-Scale Comparative Analyses of Tick Genomes Elucidate Their Genetic Diversity and Vector Capacities.</title>
        <authorList>
            <consortium name="Tick Genome and Microbiome Consortium (TIGMIC)"/>
            <person name="Jia N."/>
            <person name="Wang J."/>
            <person name="Shi W."/>
            <person name="Du L."/>
            <person name="Sun Y."/>
            <person name="Zhan W."/>
            <person name="Jiang J.F."/>
            <person name="Wang Q."/>
            <person name="Zhang B."/>
            <person name="Ji P."/>
            <person name="Bell-Sakyi L."/>
            <person name="Cui X.M."/>
            <person name="Yuan T.T."/>
            <person name="Jiang B.G."/>
            <person name="Yang W.F."/>
            <person name="Lam T.T."/>
            <person name="Chang Q.C."/>
            <person name="Ding S.J."/>
            <person name="Wang X.J."/>
            <person name="Zhu J.G."/>
            <person name="Ruan X.D."/>
            <person name="Zhao L."/>
            <person name="Wei J.T."/>
            <person name="Ye R.Z."/>
            <person name="Que T.C."/>
            <person name="Du C.H."/>
            <person name="Zhou Y.H."/>
            <person name="Cheng J.X."/>
            <person name="Dai P.F."/>
            <person name="Guo W.B."/>
            <person name="Han X.H."/>
            <person name="Huang E.J."/>
            <person name="Li L.F."/>
            <person name="Wei W."/>
            <person name="Gao Y.C."/>
            <person name="Liu J.Z."/>
            <person name="Shao H.Z."/>
            <person name="Wang X."/>
            <person name="Wang C.C."/>
            <person name="Yang T.C."/>
            <person name="Huo Q.B."/>
            <person name="Li W."/>
            <person name="Chen H.Y."/>
            <person name="Chen S.E."/>
            <person name="Zhou L.G."/>
            <person name="Ni X.B."/>
            <person name="Tian J.H."/>
            <person name="Sheng Y."/>
            <person name="Liu T."/>
            <person name="Pan Y.S."/>
            <person name="Xia L.Y."/>
            <person name="Li J."/>
            <person name="Zhao F."/>
            <person name="Cao W.C."/>
        </authorList>
    </citation>
    <scope>NUCLEOTIDE SEQUENCE</scope>
    <source>
        <strain evidence="3">Rmic-2018</strain>
    </source>
</reference>
<feature type="region of interest" description="Disordered" evidence="1">
    <location>
        <begin position="276"/>
        <end position="300"/>
    </location>
</feature>
<dbReference type="EMBL" id="JABSTU010000002">
    <property type="protein sequence ID" value="KAH8037857.1"/>
    <property type="molecule type" value="Genomic_DNA"/>
</dbReference>
<keyword evidence="2" id="KW-0732">Signal</keyword>